<dbReference type="InterPro" id="IPR003785">
    <property type="entry name" value="Creatininase/forma_Hydrolase"/>
</dbReference>
<dbReference type="Gene3D" id="3.40.50.10310">
    <property type="entry name" value="Creatininase"/>
    <property type="match status" value="1"/>
</dbReference>
<comment type="cofactor">
    <cofactor evidence="1">
        <name>Zn(2+)</name>
        <dbReference type="ChEBI" id="CHEBI:29105"/>
    </cofactor>
</comment>
<dbReference type="AlphaFoldDB" id="A0AAP2CN48"/>
<dbReference type="GO" id="GO:0046872">
    <property type="term" value="F:metal ion binding"/>
    <property type="evidence" value="ECO:0007669"/>
    <property type="project" value="UniProtKB-KW"/>
</dbReference>
<reference evidence="6 7" key="1">
    <citation type="journal article" date="2021" name="Arch. Microbiol.">
        <title>Harenicola maris gen. nov., sp. nov. isolated from the Sea of Japan shallow sediments.</title>
        <authorList>
            <person name="Romanenko L.A."/>
            <person name="Kurilenko V.V."/>
            <person name="Chernysheva N.Y."/>
            <person name="Tekutyeva L.A."/>
            <person name="Velansky P.V."/>
            <person name="Svetashev V.I."/>
            <person name="Isaeva M.P."/>
        </authorList>
    </citation>
    <scope>NUCLEOTIDE SEQUENCE [LARGE SCALE GENOMIC DNA]</scope>
    <source>
        <strain evidence="6 7">KMM 3653</strain>
    </source>
</reference>
<name>A0AAP2CN48_9RHOB</name>
<keyword evidence="7" id="KW-1185">Reference proteome</keyword>
<accession>A0AAP2CN48</accession>
<evidence type="ECO:0000313" key="7">
    <source>
        <dbReference type="Proteomes" id="UP001315686"/>
    </source>
</evidence>
<dbReference type="GO" id="GO:0016811">
    <property type="term" value="F:hydrolase activity, acting on carbon-nitrogen (but not peptide) bonds, in linear amides"/>
    <property type="evidence" value="ECO:0007669"/>
    <property type="project" value="TreeGrafter"/>
</dbReference>
<dbReference type="Proteomes" id="UP001315686">
    <property type="component" value="Unassembled WGS sequence"/>
</dbReference>
<keyword evidence="3" id="KW-0378">Hydrolase</keyword>
<evidence type="ECO:0000256" key="4">
    <source>
        <dbReference type="ARBA" id="ARBA00022833"/>
    </source>
</evidence>
<evidence type="ECO:0000256" key="5">
    <source>
        <dbReference type="ARBA" id="ARBA00024029"/>
    </source>
</evidence>
<dbReference type="Pfam" id="PF02633">
    <property type="entry name" value="Creatininase"/>
    <property type="match status" value="1"/>
</dbReference>
<dbReference type="RefSeq" id="WP_327792750.1">
    <property type="nucleotide sequence ID" value="NZ_JADQAZ010000001.1"/>
</dbReference>
<dbReference type="PANTHER" id="PTHR35005:SF1">
    <property type="entry name" value="2-AMINO-5-FORMYLAMINO-6-RIBOSYLAMINOPYRIMIDIN-4(3H)-ONE 5'-MONOPHOSPHATE DEFORMYLASE"/>
    <property type="match status" value="1"/>
</dbReference>
<evidence type="ECO:0000313" key="6">
    <source>
        <dbReference type="EMBL" id="MBT0956551.1"/>
    </source>
</evidence>
<protein>
    <submittedName>
        <fullName evidence="6">Creatininase family protein</fullName>
    </submittedName>
</protein>
<dbReference type="GO" id="GO:0009231">
    <property type="term" value="P:riboflavin biosynthetic process"/>
    <property type="evidence" value="ECO:0007669"/>
    <property type="project" value="TreeGrafter"/>
</dbReference>
<comment type="caution">
    <text evidence="6">The sequence shown here is derived from an EMBL/GenBank/DDBJ whole genome shotgun (WGS) entry which is preliminary data.</text>
</comment>
<dbReference type="InterPro" id="IPR024087">
    <property type="entry name" value="Creatininase-like_sf"/>
</dbReference>
<keyword evidence="2" id="KW-0479">Metal-binding</keyword>
<comment type="similarity">
    <text evidence="5">Belongs to the creatininase superfamily.</text>
</comment>
<evidence type="ECO:0000256" key="2">
    <source>
        <dbReference type="ARBA" id="ARBA00022723"/>
    </source>
</evidence>
<evidence type="ECO:0000256" key="1">
    <source>
        <dbReference type="ARBA" id="ARBA00001947"/>
    </source>
</evidence>
<proteinExistence type="inferred from homology"/>
<gene>
    <name evidence="6" type="ORF">IV417_04070</name>
</gene>
<dbReference type="SUPFAM" id="SSF102215">
    <property type="entry name" value="Creatininase"/>
    <property type="match status" value="1"/>
</dbReference>
<keyword evidence="4" id="KW-0862">Zinc</keyword>
<organism evidence="6 7">
    <name type="scientific">Harenicola maris</name>
    <dbReference type="NCBI Taxonomy" id="2841044"/>
    <lineage>
        <taxon>Bacteria</taxon>
        <taxon>Pseudomonadati</taxon>
        <taxon>Pseudomonadota</taxon>
        <taxon>Alphaproteobacteria</taxon>
        <taxon>Rhodobacterales</taxon>
        <taxon>Paracoccaceae</taxon>
        <taxon>Harenicola</taxon>
    </lineage>
</organism>
<sequence length="271" mass="29276">MSRRRIWWDEFGVRDFDSIDPERTIAMLPIAATEQHGPHLPLCTDSALTKGMIETVAEGLPADVDLRVLPIQRVGKSDEHLFARGTLSLDAHGLIDTWTALGAQVARAGIRKLILMNSHGGNEEVMGIVARNLRVQEGLLVIKTSWLRFGHPEGLYDAQELRHGIHGGDIETSLMLHFRPDLVDMKRAGDFTSRNVEIAAGNALLNATGPHGFGWIAADLNESGAIGNAAAATADKGAASARWAAAGFFDLLADVIRTDPSKIFSAKEACL</sequence>
<evidence type="ECO:0000256" key="3">
    <source>
        <dbReference type="ARBA" id="ARBA00022801"/>
    </source>
</evidence>
<dbReference type="PANTHER" id="PTHR35005">
    <property type="entry name" value="3-DEHYDRO-SCYLLO-INOSOSE HYDROLASE"/>
    <property type="match status" value="1"/>
</dbReference>
<dbReference type="EMBL" id="JADQAZ010000001">
    <property type="protein sequence ID" value="MBT0956551.1"/>
    <property type="molecule type" value="Genomic_DNA"/>
</dbReference>